<evidence type="ECO:0000256" key="5">
    <source>
        <dbReference type="ARBA" id="ARBA00022490"/>
    </source>
</evidence>
<proteinExistence type="predicted"/>
<evidence type="ECO:0000256" key="14">
    <source>
        <dbReference type="PROSITE-ProRule" id="PRU00228"/>
    </source>
</evidence>
<dbReference type="Pfam" id="PF18346">
    <property type="entry name" value="SH3_15"/>
    <property type="match status" value="1"/>
</dbReference>
<evidence type="ECO:0000256" key="10">
    <source>
        <dbReference type="ARBA" id="ARBA00022786"/>
    </source>
</evidence>
<dbReference type="InterPro" id="IPR002110">
    <property type="entry name" value="Ankyrin_rpt"/>
</dbReference>
<dbReference type="Proteomes" id="UP000663879">
    <property type="component" value="Unassembled WGS sequence"/>
</dbReference>
<dbReference type="InterPro" id="IPR043145">
    <property type="entry name" value="Znf_ZZ_sf"/>
</dbReference>
<comment type="pathway">
    <text evidence="3">Protein modification; protein ubiquitination.</text>
</comment>
<dbReference type="PROSITE" id="PS51416">
    <property type="entry name" value="MIB_HERC2"/>
    <property type="match status" value="2"/>
</dbReference>
<comment type="subcellular location">
    <subcellularLocation>
        <location evidence="2">Cytoplasm</location>
    </subcellularLocation>
</comment>
<dbReference type="UniPathway" id="UPA00143"/>
<feature type="domain" description="ZZ-type" evidence="15">
    <location>
        <begin position="114"/>
        <end position="171"/>
    </location>
</feature>
<dbReference type="PROSITE" id="PS50135">
    <property type="entry name" value="ZF_ZZ_2"/>
    <property type="match status" value="1"/>
</dbReference>
<dbReference type="PROSITE" id="PS50297">
    <property type="entry name" value="ANK_REP_REGION"/>
    <property type="match status" value="3"/>
</dbReference>
<dbReference type="Gene3D" id="1.25.40.20">
    <property type="entry name" value="Ankyrin repeat-containing domain"/>
    <property type="match status" value="2"/>
</dbReference>
<reference evidence="17" key="1">
    <citation type="submission" date="2021-02" db="EMBL/GenBank/DDBJ databases">
        <authorList>
            <person name="Nowell W R."/>
        </authorList>
    </citation>
    <scope>NUCLEOTIDE SEQUENCE</scope>
    <source>
        <strain evidence="17">Ploen Becks lab</strain>
    </source>
</reference>
<dbReference type="GO" id="GO:0016567">
    <property type="term" value="P:protein ubiquitination"/>
    <property type="evidence" value="ECO:0007669"/>
    <property type="project" value="UniProtKB-UniPathway"/>
</dbReference>
<dbReference type="Gene3D" id="2.30.30.40">
    <property type="entry name" value="SH3 Domains"/>
    <property type="match status" value="2"/>
</dbReference>
<protein>
    <recommendedName>
        <fullName evidence="4">RING-type E3 ubiquitin transferase</fullName>
        <ecNumber evidence="4">2.3.2.27</ecNumber>
    </recommendedName>
</protein>
<dbReference type="EMBL" id="CAJNOC010001365">
    <property type="protein sequence ID" value="CAF0858490.1"/>
    <property type="molecule type" value="Genomic_DNA"/>
</dbReference>
<dbReference type="SUPFAM" id="SSF48403">
    <property type="entry name" value="Ankyrin repeat"/>
    <property type="match status" value="1"/>
</dbReference>
<dbReference type="Gene3D" id="3.30.60.90">
    <property type="match status" value="1"/>
</dbReference>
<dbReference type="SUPFAM" id="SSF159034">
    <property type="entry name" value="Mib/herc2 domain-like"/>
    <property type="match status" value="2"/>
</dbReference>
<keyword evidence="11" id="KW-0862">Zinc</keyword>
<dbReference type="GO" id="GO:0061630">
    <property type="term" value="F:ubiquitin protein ligase activity"/>
    <property type="evidence" value="ECO:0007669"/>
    <property type="project" value="UniProtKB-EC"/>
</dbReference>
<dbReference type="InterPro" id="IPR036770">
    <property type="entry name" value="Ankyrin_rpt-contain_sf"/>
</dbReference>
<evidence type="ECO:0000259" key="16">
    <source>
        <dbReference type="PROSITE" id="PS51416"/>
    </source>
</evidence>
<accession>A0A813WTN5</accession>
<evidence type="ECO:0000313" key="18">
    <source>
        <dbReference type="Proteomes" id="UP000663879"/>
    </source>
</evidence>
<evidence type="ECO:0000256" key="6">
    <source>
        <dbReference type="ARBA" id="ARBA00022679"/>
    </source>
</evidence>
<dbReference type="PANTHER" id="PTHR24202">
    <property type="entry name" value="E3 UBIQUITIN-PROTEIN LIGASE MIB2"/>
    <property type="match status" value="1"/>
</dbReference>
<dbReference type="OrthoDB" id="2122982at2759"/>
<evidence type="ECO:0000256" key="7">
    <source>
        <dbReference type="ARBA" id="ARBA00022723"/>
    </source>
</evidence>
<evidence type="ECO:0000256" key="1">
    <source>
        <dbReference type="ARBA" id="ARBA00000900"/>
    </source>
</evidence>
<evidence type="ECO:0000313" key="17">
    <source>
        <dbReference type="EMBL" id="CAF0858490.1"/>
    </source>
</evidence>
<keyword evidence="10" id="KW-0833">Ubl conjugation pathway</keyword>
<dbReference type="EC" id="2.3.2.27" evidence="4"/>
<keyword evidence="12" id="KW-0175">Coiled coil</keyword>
<evidence type="ECO:0000256" key="4">
    <source>
        <dbReference type="ARBA" id="ARBA00012483"/>
    </source>
</evidence>
<feature type="repeat" description="ANK" evidence="13">
    <location>
        <begin position="657"/>
        <end position="689"/>
    </location>
</feature>
<evidence type="ECO:0000256" key="9">
    <source>
        <dbReference type="ARBA" id="ARBA00022771"/>
    </source>
</evidence>
<keyword evidence="7" id="KW-0479">Metal-binding</keyword>
<keyword evidence="13" id="KW-0040">ANK repeat</keyword>
<dbReference type="Pfam" id="PF00569">
    <property type="entry name" value="ZZ"/>
    <property type="match status" value="1"/>
</dbReference>
<sequence>MDKQNECKLFKGFYRTLSKATIKTRQQQFKKSFSSTSLLLRTPQTELIGCRVVRGPNWKWGKQDGGEGHVGTIRNFESFEEVVVIWDNGTGANYRCSGEFDIRILEPSPCGLYHESIKCNECGKDPLYGIRWICADCLANEKKNINLCSQCYNNDKHLVKHCFYRILTQTSEKVLVKSRRKSKKISYKGIYPGARVIRGLDWIWDNQDKSETNSKGTVLLIKNWNIKSPLSSAYIKWDNGNENLYRLGYQGMIDLKSKIDAKGGYYYPEHLPVLGERTIIKKITKNTNDSHLKDHGLEEIHSNLKSKNSSTRSSVENLKMSSNPSLYENGGINLNPHVAETCKLFKINDHVNIDLEFEVFQSLQVGHGGWSEDMFECLGNTGVITRIDSDNDFEVTFPSGNKWTLNPTVLTLASDIPQAFIKPNTLNLSTNPEIILNNTTDFLSTPSNIYDINPNLIDLFSNNLSDKHTSDINLNTGLNDGNYIKQMDLDADKTKEVINKIETFDEQVDKTIRKNSENDVKIENSEKTPSCDNDILKNIENTVDSKNKSEQNIYEDLLNASANGDKETCENILKIQEIEINKLISGHTCLQAACHNGNIDIVKMLLKRRARIEIEASDKDGDRAIHHSAYGNQSKIIEILYEHVTDKKKFLNSRNKKFQSALHIAVCKQHVDSVKILIELGANLNLQDCNGDTPLHDSILTQNDNILILLLNANADLTVLNNFDFNPIQYAALKGNTK</sequence>
<dbReference type="InterPro" id="IPR000433">
    <property type="entry name" value="Znf_ZZ"/>
</dbReference>
<evidence type="ECO:0000256" key="3">
    <source>
        <dbReference type="ARBA" id="ARBA00004906"/>
    </source>
</evidence>
<evidence type="ECO:0000256" key="12">
    <source>
        <dbReference type="ARBA" id="ARBA00023054"/>
    </source>
</evidence>
<feature type="repeat" description="ANK" evidence="13">
    <location>
        <begin position="585"/>
        <end position="617"/>
    </location>
</feature>
<name>A0A813WTN5_9BILA</name>
<feature type="domain" description="MIB/HERC2" evidence="16">
    <location>
        <begin position="39"/>
        <end position="108"/>
    </location>
</feature>
<dbReference type="SUPFAM" id="SSF57850">
    <property type="entry name" value="RING/U-box"/>
    <property type="match status" value="1"/>
</dbReference>
<dbReference type="GO" id="GO:0007219">
    <property type="term" value="P:Notch signaling pathway"/>
    <property type="evidence" value="ECO:0007669"/>
    <property type="project" value="TreeGrafter"/>
</dbReference>
<comment type="catalytic activity">
    <reaction evidence="1">
        <text>S-ubiquitinyl-[E2 ubiquitin-conjugating enzyme]-L-cysteine + [acceptor protein]-L-lysine = [E2 ubiquitin-conjugating enzyme]-L-cysteine + N(6)-ubiquitinyl-[acceptor protein]-L-lysine.</text>
        <dbReference type="EC" id="2.3.2.27"/>
    </reaction>
</comment>
<dbReference type="PANTHER" id="PTHR24202:SF53">
    <property type="entry name" value="E3 UBIQUITIN-PROTEIN LIGASE MIB1"/>
    <property type="match status" value="1"/>
</dbReference>
<dbReference type="GO" id="GO:0008270">
    <property type="term" value="F:zinc ion binding"/>
    <property type="evidence" value="ECO:0007669"/>
    <property type="project" value="UniProtKB-KW"/>
</dbReference>
<keyword evidence="9 14" id="KW-0863">Zinc-finger</keyword>
<evidence type="ECO:0000256" key="8">
    <source>
        <dbReference type="ARBA" id="ARBA00022737"/>
    </source>
</evidence>
<dbReference type="Pfam" id="PF12796">
    <property type="entry name" value="Ank_2"/>
    <property type="match status" value="2"/>
</dbReference>
<dbReference type="InterPro" id="IPR037252">
    <property type="entry name" value="Mib_Herc2_sf"/>
</dbReference>
<evidence type="ECO:0000259" key="15">
    <source>
        <dbReference type="PROSITE" id="PS50135"/>
    </source>
</evidence>
<dbReference type="InterPro" id="IPR010606">
    <property type="entry name" value="Mib_Herc2"/>
</dbReference>
<dbReference type="AlphaFoldDB" id="A0A813WTN5"/>
<dbReference type="FunFam" id="2.30.30.40:FF:000078">
    <property type="entry name" value="Putative e3 ubiquitin-protein ligase mib2"/>
    <property type="match status" value="1"/>
</dbReference>
<keyword evidence="6" id="KW-0808">Transferase</keyword>
<dbReference type="Pfam" id="PF06701">
    <property type="entry name" value="MIB_HERC2"/>
    <property type="match status" value="2"/>
</dbReference>
<feature type="repeat" description="ANK" evidence="13">
    <location>
        <begin position="690"/>
        <end position="722"/>
    </location>
</feature>
<evidence type="ECO:0000256" key="11">
    <source>
        <dbReference type="ARBA" id="ARBA00022833"/>
    </source>
</evidence>
<evidence type="ECO:0000256" key="13">
    <source>
        <dbReference type="PROSITE-ProRule" id="PRU00023"/>
    </source>
</evidence>
<gene>
    <name evidence="17" type="ORF">OXX778_LOCUS9316</name>
</gene>
<dbReference type="PROSITE" id="PS50088">
    <property type="entry name" value="ANK_REPEAT"/>
    <property type="match status" value="3"/>
</dbReference>
<dbReference type="GO" id="GO:0005737">
    <property type="term" value="C:cytoplasm"/>
    <property type="evidence" value="ECO:0007669"/>
    <property type="project" value="UniProtKB-SubCell"/>
</dbReference>
<keyword evidence="5" id="KW-0963">Cytoplasm</keyword>
<comment type="caution">
    <text evidence="17">The sequence shown here is derived from an EMBL/GenBank/DDBJ whole genome shotgun (WGS) entry which is preliminary data.</text>
</comment>
<dbReference type="SMART" id="SM00248">
    <property type="entry name" value="ANK"/>
    <property type="match status" value="4"/>
</dbReference>
<evidence type="ECO:0000256" key="2">
    <source>
        <dbReference type="ARBA" id="ARBA00004496"/>
    </source>
</evidence>
<feature type="domain" description="MIB/HERC2" evidence="16">
    <location>
        <begin position="182"/>
        <end position="261"/>
    </location>
</feature>
<keyword evidence="18" id="KW-1185">Reference proteome</keyword>
<dbReference type="GO" id="GO:0006897">
    <property type="term" value="P:endocytosis"/>
    <property type="evidence" value="ECO:0007669"/>
    <property type="project" value="TreeGrafter"/>
</dbReference>
<keyword evidence="8" id="KW-0677">Repeat</keyword>
<organism evidence="17 18">
    <name type="scientific">Brachionus calyciflorus</name>
    <dbReference type="NCBI Taxonomy" id="104777"/>
    <lineage>
        <taxon>Eukaryota</taxon>
        <taxon>Metazoa</taxon>
        <taxon>Spiralia</taxon>
        <taxon>Gnathifera</taxon>
        <taxon>Rotifera</taxon>
        <taxon>Eurotatoria</taxon>
        <taxon>Monogononta</taxon>
        <taxon>Pseudotrocha</taxon>
        <taxon>Ploima</taxon>
        <taxon>Brachionidae</taxon>
        <taxon>Brachionus</taxon>
    </lineage>
</organism>
<dbReference type="InterPro" id="IPR040847">
    <property type="entry name" value="SH3_15"/>
</dbReference>